<proteinExistence type="inferred from homology"/>
<evidence type="ECO:0000256" key="6">
    <source>
        <dbReference type="ARBA" id="ARBA00022679"/>
    </source>
</evidence>
<dbReference type="Pfam" id="PF00583">
    <property type="entry name" value="Acetyltransf_1"/>
    <property type="match status" value="1"/>
</dbReference>
<dbReference type="Gene3D" id="3.40.630.30">
    <property type="match status" value="1"/>
</dbReference>
<evidence type="ECO:0000259" key="11">
    <source>
        <dbReference type="PROSITE" id="PS51186"/>
    </source>
</evidence>
<dbReference type="Proteomes" id="UP000240542">
    <property type="component" value="Unassembled WGS sequence"/>
</dbReference>
<comment type="pathway">
    <text evidence="2 9">Amine and polyamine biosynthesis; ectoine biosynthesis; L-ectoine from L-aspartate 4-semialdehyde: step 2/3.</text>
</comment>
<gene>
    <name evidence="9" type="primary">ectA</name>
    <name evidence="12" type="ORF">CLV63_105242</name>
</gene>
<dbReference type="GO" id="GO:0033816">
    <property type="term" value="F:diaminobutyrate acetyltransferase activity"/>
    <property type="evidence" value="ECO:0007669"/>
    <property type="project" value="UniProtKB-EC"/>
</dbReference>
<accession>A0A2P8DMX6</accession>
<evidence type="ECO:0000313" key="13">
    <source>
        <dbReference type="Proteomes" id="UP000240542"/>
    </source>
</evidence>
<evidence type="ECO:0000256" key="3">
    <source>
        <dbReference type="ARBA" id="ARBA00010712"/>
    </source>
</evidence>
<dbReference type="GO" id="GO:0019491">
    <property type="term" value="P:ectoine biosynthetic process"/>
    <property type="evidence" value="ECO:0007669"/>
    <property type="project" value="UniProtKB-UniPathway"/>
</dbReference>
<organism evidence="12 13">
    <name type="scientific">Murinocardiopsis flavida</name>
    <dbReference type="NCBI Taxonomy" id="645275"/>
    <lineage>
        <taxon>Bacteria</taxon>
        <taxon>Bacillati</taxon>
        <taxon>Actinomycetota</taxon>
        <taxon>Actinomycetes</taxon>
        <taxon>Streptosporangiales</taxon>
        <taxon>Nocardiopsidaceae</taxon>
        <taxon>Murinocardiopsis</taxon>
    </lineage>
</organism>
<evidence type="ECO:0000256" key="9">
    <source>
        <dbReference type="RuleBase" id="RU365045"/>
    </source>
</evidence>
<dbReference type="PROSITE" id="PS51186">
    <property type="entry name" value="GNAT"/>
    <property type="match status" value="1"/>
</dbReference>
<evidence type="ECO:0000256" key="5">
    <source>
        <dbReference type="ARBA" id="ARBA00017935"/>
    </source>
</evidence>
<keyword evidence="6 9" id="KW-0808">Transferase</keyword>
<evidence type="ECO:0000256" key="10">
    <source>
        <dbReference type="SAM" id="MobiDB-lite"/>
    </source>
</evidence>
<feature type="domain" description="N-acetyltransferase" evidence="11">
    <location>
        <begin position="83"/>
        <end position="224"/>
    </location>
</feature>
<dbReference type="EMBL" id="PYGA01000005">
    <property type="protein sequence ID" value="PSK98568.1"/>
    <property type="molecule type" value="Genomic_DNA"/>
</dbReference>
<evidence type="ECO:0000256" key="7">
    <source>
        <dbReference type="ARBA" id="ARBA00023315"/>
    </source>
</evidence>
<keyword evidence="7 9" id="KW-0012">Acyltransferase</keyword>
<evidence type="ECO:0000256" key="1">
    <source>
        <dbReference type="ARBA" id="ARBA00003741"/>
    </source>
</evidence>
<dbReference type="InterPro" id="IPR016181">
    <property type="entry name" value="Acyl_CoA_acyltransferase"/>
</dbReference>
<evidence type="ECO:0000256" key="2">
    <source>
        <dbReference type="ARBA" id="ARBA00004978"/>
    </source>
</evidence>
<feature type="region of interest" description="Disordered" evidence="10">
    <location>
        <begin position="17"/>
        <end position="84"/>
    </location>
</feature>
<evidence type="ECO:0000256" key="4">
    <source>
        <dbReference type="ARBA" id="ARBA00012355"/>
    </source>
</evidence>
<dbReference type="UniPathway" id="UPA00067">
    <property type="reaction ID" value="UER00122"/>
</dbReference>
<comment type="catalytic activity">
    <reaction evidence="8 9">
        <text>L-2,4-diaminobutanoate + acetyl-CoA = (2S)-4-acetamido-2-aminobutanoate + CoA + H(+)</text>
        <dbReference type="Rhea" id="RHEA:16901"/>
        <dbReference type="ChEBI" id="CHEBI:15378"/>
        <dbReference type="ChEBI" id="CHEBI:57287"/>
        <dbReference type="ChEBI" id="CHEBI:57288"/>
        <dbReference type="ChEBI" id="CHEBI:58761"/>
        <dbReference type="ChEBI" id="CHEBI:58929"/>
        <dbReference type="EC" id="2.3.1.178"/>
    </reaction>
</comment>
<dbReference type="OrthoDB" id="2436196at2"/>
<dbReference type="InterPro" id="IPR000182">
    <property type="entry name" value="GNAT_dom"/>
</dbReference>
<dbReference type="SUPFAM" id="SSF55729">
    <property type="entry name" value="Acyl-CoA N-acyltransferases (Nat)"/>
    <property type="match status" value="1"/>
</dbReference>
<dbReference type="InterPro" id="IPR012772">
    <property type="entry name" value="Ectoine_EctA"/>
</dbReference>
<reference evidence="12 13" key="1">
    <citation type="submission" date="2018-03" db="EMBL/GenBank/DDBJ databases">
        <title>Genomic Encyclopedia of Archaeal and Bacterial Type Strains, Phase II (KMG-II): from individual species to whole genera.</title>
        <authorList>
            <person name="Goeker M."/>
        </authorList>
    </citation>
    <scope>NUCLEOTIDE SEQUENCE [LARGE SCALE GENOMIC DNA]</scope>
    <source>
        <strain evidence="12 13">DSM 45312</strain>
    </source>
</reference>
<comment type="caution">
    <text evidence="12">The sequence shown here is derived from an EMBL/GenBank/DDBJ whole genome shotgun (WGS) entry which is preliminary data.</text>
</comment>
<comment type="similarity">
    <text evidence="3 9">Belongs to the acetyltransferase family. EctA subfamily.</text>
</comment>
<dbReference type="EC" id="2.3.1.178" evidence="4 9"/>
<sequence>MGGHIAADPAQIRALRSCDVPLQQFEPTESDDQTTRPHSAGGSAADPAEGSDGGGTGAGDGGAGGDSGDGGAGTERPDTGSALTLVPPALEHGRQLWRLAGDAGLDVNSPYAYALWCRDFAASSVAALDPGGTVRGFVIGYIRPDDPDCYFLWQVAVDPAMRGQGLAGRMLRCIGDRVAGNGVHRLEATVTPGNAASRALFASFARERGTEPVWTPLFERSHFPDGAAHDPEELVRIGLA</sequence>
<dbReference type="CDD" id="cd04301">
    <property type="entry name" value="NAT_SF"/>
    <property type="match status" value="1"/>
</dbReference>
<evidence type="ECO:0000313" key="12">
    <source>
        <dbReference type="EMBL" id="PSK98568.1"/>
    </source>
</evidence>
<dbReference type="AlphaFoldDB" id="A0A2P8DMX6"/>
<name>A0A2P8DMX6_9ACTN</name>
<feature type="compositionally biased region" description="Gly residues" evidence="10">
    <location>
        <begin position="51"/>
        <end position="73"/>
    </location>
</feature>
<comment type="function">
    <text evidence="1 9">Catalyzes the acetylation of L-2,4-diaminobutyrate (DABA) to gamma-N-acetyl-alpha,gamma-diaminobutyric acid (ADABA) with acetyl coenzyme A.</text>
</comment>
<protein>
    <recommendedName>
        <fullName evidence="5 9">L-2,4-diaminobutyric acid acetyltransferase</fullName>
        <shortName evidence="9">DABA acetyltransferase</shortName>
        <ecNumber evidence="4 9">2.3.1.178</ecNumber>
    </recommendedName>
</protein>
<dbReference type="NCBIfam" id="TIGR02406">
    <property type="entry name" value="ectoine_EctA"/>
    <property type="match status" value="1"/>
</dbReference>
<keyword evidence="13" id="KW-1185">Reference proteome</keyword>
<evidence type="ECO:0000256" key="8">
    <source>
        <dbReference type="ARBA" id="ARBA00048924"/>
    </source>
</evidence>